<gene>
    <name evidence="1" type="ORF">MKW98_002440</name>
</gene>
<name>A0AAD4XB24_9MAGN</name>
<evidence type="ECO:0000313" key="2">
    <source>
        <dbReference type="Proteomes" id="UP001202328"/>
    </source>
</evidence>
<comment type="caution">
    <text evidence="1">The sequence shown here is derived from an EMBL/GenBank/DDBJ whole genome shotgun (WGS) entry which is preliminary data.</text>
</comment>
<feature type="non-terminal residue" evidence="1">
    <location>
        <position position="123"/>
    </location>
</feature>
<dbReference type="Proteomes" id="UP001202328">
    <property type="component" value="Unassembled WGS sequence"/>
</dbReference>
<accession>A0AAD4XB24</accession>
<dbReference type="AlphaFoldDB" id="A0AAD4XB24"/>
<sequence length="123" mass="13561">VVGFLKTITNIHVLQRDGGQSSRMREIMIENVGNDPIDCDSTPCPVLVVVCSTFTYLKSSKCAQGKSTINIFDPDNRKTISHLLTAKWDPSCQAANVVMCNATTTNVLIESGWHYLACHRCSK</sequence>
<organism evidence="1 2">
    <name type="scientific">Papaver atlanticum</name>
    <dbReference type="NCBI Taxonomy" id="357466"/>
    <lineage>
        <taxon>Eukaryota</taxon>
        <taxon>Viridiplantae</taxon>
        <taxon>Streptophyta</taxon>
        <taxon>Embryophyta</taxon>
        <taxon>Tracheophyta</taxon>
        <taxon>Spermatophyta</taxon>
        <taxon>Magnoliopsida</taxon>
        <taxon>Ranunculales</taxon>
        <taxon>Papaveraceae</taxon>
        <taxon>Papaveroideae</taxon>
        <taxon>Papaver</taxon>
    </lineage>
</organism>
<evidence type="ECO:0000313" key="1">
    <source>
        <dbReference type="EMBL" id="KAI3885048.1"/>
    </source>
</evidence>
<dbReference type="EMBL" id="JAJJMB010012161">
    <property type="protein sequence ID" value="KAI3885048.1"/>
    <property type="molecule type" value="Genomic_DNA"/>
</dbReference>
<keyword evidence="2" id="KW-1185">Reference proteome</keyword>
<protein>
    <submittedName>
        <fullName evidence="1">Uncharacterized protein</fullName>
    </submittedName>
</protein>
<proteinExistence type="predicted"/>
<reference evidence="1" key="1">
    <citation type="submission" date="2022-04" db="EMBL/GenBank/DDBJ databases">
        <title>A functionally conserved STORR gene fusion in Papaver species that diverged 16.8 million years ago.</title>
        <authorList>
            <person name="Catania T."/>
        </authorList>
    </citation>
    <scope>NUCLEOTIDE SEQUENCE</scope>
    <source>
        <strain evidence="1">S-188037</strain>
    </source>
</reference>